<evidence type="ECO:0000256" key="4">
    <source>
        <dbReference type="ARBA" id="ARBA00022692"/>
    </source>
</evidence>
<dbReference type="Proteomes" id="UP000198984">
    <property type="component" value="Unassembled WGS sequence"/>
</dbReference>
<feature type="transmembrane region" description="Helical" evidence="7">
    <location>
        <begin position="210"/>
        <end position="228"/>
    </location>
</feature>
<name>A0A1H8K5V0_9BACT</name>
<reference evidence="9 10" key="1">
    <citation type="submission" date="2016-10" db="EMBL/GenBank/DDBJ databases">
        <authorList>
            <person name="de Groot N.N."/>
        </authorList>
    </citation>
    <scope>NUCLEOTIDE SEQUENCE [LARGE SCALE GENOMIC DNA]</scope>
    <source>
        <strain evidence="9 10">DSM 21039</strain>
    </source>
</reference>
<feature type="domain" description="Acyltransferase 3" evidence="8">
    <location>
        <begin position="36"/>
        <end position="346"/>
    </location>
</feature>
<feature type="transmembrane region" description="Helical" evidence="7">
    <location>
        <begin position="70"/>
        <end position="87"/>
    </location>
</feature>
<keyword evidence="6 7" id="KW-0472">Membrane</keyword>
<evidence type="ECO:0000313" key="10">
    <source>
        <dbReference type="Proteomes" id="UP000198984"/>
    </source>
</evidence>
<comment type="similarity">
    <text evidence="2">Belongs to the acyltransferase 3 family.</text>
</comment>
<dbReference type="AlphaFoldDB" id="A0A1H8K5V0"/>
<dbReference type="GO" id="GO:0016413">
    <property type="term" value="F:O-acetyltransferase activity"/>
    <property type="evidence" value="ECO:0007669"/>
    <property type="project" value="TreeGrafter"/>
</dbReference>
<feature type="transmembrane region" description="Helical" evidence="7">
    <location>
        <begin position="41"/>
        <end position="58"/>
    </location>
</feature>
<dbReference type="EMBL" id="FOBB01000014">
    <property type="protein sequence ID" value="SEN88121.1"/>
    <property type="molecule type" value="Genomic_DNA"/>
</dbReference>
<dbReference type="PANTHER" id="PTHR40074:SF2">
    <property type="entry name" value="O-ACETYLTRANSFERASE WECH"/>
    <property type="match status" value="1"/>
</dbReference>
<evidence type="ECO:0000256" key="5">
    <source>
        <dbReference type="ARBA" id="ARBA00022989"/>
    </source>
</evidence>
<evidence type="ECO:0000259" key="8">
    <source>
        <dbReference type="Pfam" id="PF01757"/>
    </source>
</evidence>
<evidence type="ECO:0000256" key="1">
    <source>
        <dbReference type="ARBA" id="ARBA00004651"/>
    </source>
</evidence>
<gene>
    <name evidence="9" type="ORF">SAMN04488505_11432</name>
</gene>
<sequence>MEKQLPLTTDNTLAPAAIVPPAAPVNAAKAPKKFIGYIHNFRGVAIIYVVGAHILLNWKEGSVSHKVLDIIMQNSTILFLFIAGYLFQHLSAKFEYKDYLVKKFQNVICPYLLLSIPVMAYRLISQDINGFTLQDHPDFATWSLWRQGSYYLLHGAHLQQLWFIPMITLYYLIAPILLYVDRHPKLYYGVLPGLIIISLVIQRSTLSDTLVMAVHFLSVYVFGMFLSRYKDEYLVFARKYWVLVTVLPIAFLVLNYFISPRFYDNVDYTHKMLFCPFYLYWLWRLEKYVPKFVDVLAVLSFGIYFVHYFFVLLLRGAYQKIFHAAMPGNLVVWAVCLIIVMLLSIWTLQLTQRILGKKSKFLVGV</sequence>
<keyword evidence="3" id="KW-1003">Cell membrane</keyword>
<keyword evidence="9" id="KW-0808">Transferase</keyword>
<keyword evidence="4 7" id="KW-0812">Transmembrane</keyword>
<feature type="transmembrane region" description="Helical" evidence="7">
    <location>
        <begin position="161"/>
        <end position="179"/>
    </location>
</feature>
<dbReference type="OrthoDB" id="7579632at2"/>
<evidence type="ECO:0000256" key="6">
    <source>
        <dbReference type="ARBA" id="ARBA00023136"/>
    </source>
</evidence>
<evidence type="ECO:0000256" key="3">
    <source>
        <dbReference type="ARBA" id="ARBA00022475"/>
    </source>
</evidence>
<accession>A0A1H8K5V0</accession>
<proteinExistence type="inferred from homology"/>
<comment type="subcellular location">
    <subcellularLocation>
        <location evidence="1">Cell membrane</location>
        <topology evidence="1">Multi-pass membrane protein</topology>
    </subcellularLocation>
</comment>
<dbReference type="InterPro" id="IPR002656">
    <property type="entry name" value="Acyl_transf_3_dom"/>
</dbReference>
<dbReference type="RefSeq" id="WP_089921230.1">
    <property type="nucleotide sequence ID" value="NZ_FOBB01000014.1"/>
</dbReference>
<dbReference type="STRING" id="573321.SAMN04488505_11432"/>
<feature type="transmembrane region" description="Helical" evidence="7">
    <location>
        <begin position="186"/>
        <end position="204"/>
    </location>
</feature>
<dbReference type="GO" id="GO:0005886">
    <property type="term" value="C:plasma membrane"/>
    <property type="evidence" value="ECO:0007669"/>
    <property type="project" value="UniProtKB-SubCell"/>
</dbReference>
<dbReference type="Pfam" id="PF01757">
    <property type="entry name" value="Acyl_transf_3"/>
    <property type="match status" value="1"/>
</dbReference>
<feature type="transmembrane region" description="Helical" evidence="7">
    <location>
        <begin position="107"/>
        <end position="124"/>
    </location>
</feature>
<feature type="transmembrane region" description="Helical" evidence="7">
    <location>
        <begin position="330"/>
        <end position="350"/>
    </location>
</feature>
<feature type="transmembrane region" description="Helical" evidence="7">
    <location>
        <begin position="295"/>
        <end position="318"/>
    </location>
</feature>
<keyword evidence="5 7" id="KW-1133">Transmembrane helix</keyword>
<evidence type="ECO:0000256" key="7">
    <source>
        <dbReference type="SAM" id="Phobius"/>
    </source>
</evidence>
<keyword evidence="9" id="KW-0012">Acyltransferase</keyword>
<keyword evidence="10" id="KW-1185">Reference proteome</keyword>
<dbReference type="GO" id="GO:0009246">
    <property type="term" value="P:enterobacterial common antigen biosynthetic process"/>
    <property type="evidence" value="ECO:0007669"/>
    <property type="project" value="TreeGrafter"/>
</dbReference>
<evidence type="ECO:0000313" key="9">
    <source>
        <dbReference type="EMBL" id="SEN88121.1"/>
    </source>
</evidence>
<dbReference type="PANTHER" id="PTHR40074">
    <property type="entry name" value="O-ACETYLTRANSFERASE WECH"/>
    <property type="match status" value="1"/>
</dbReference>
<evidence type="ECO:0000256" key="2">
    <source>
        <dbReference type="ARBA" id="ARBA00007400"/>
    </source>
</evidence>
<protein>
    <submittedName>
        <fullName evidence="9">Surface polysaccharide O-acyltransferase, integral membrane enzyme</fullName>
    </submittedName>
</protein>
<organism evidence="9 10">
    <name type="scientific">Chitinophaga rupis</name>
    <dbReference type="NCBI Taxonomy" id="573321"/>
    <lineage>
        <taxon>Bacteria</taxon>
        <taxon>Pseudomonadati</taxon>
        <taxon>Bacteroidota</taxon>
        <taxon>Chitinophagia</taxon>
        <taxon>Chitinophagales</taxon>
        <taxon>Chitinophagaceae</taxon>
        <taxon>Chitinophaga</taxon>
    </lineage>
</organism>
<feature type="transmembrane region" description="Helical" evidence="7">
    <location>
        <begin position="240"/>
        <end position="259"/>
    </location>
</feature>